<evidence type="ECO:0000313" key="19">
    <source>
        <dbReference type="Proteomes" id="UP000178129"/>
    </source>
</evidence>
<keyword evidence="12 15" id="KW-1015">Disulfide bond</keyword>
<evidence type="ECO:0000256" key="9">
    <source>
        <dbReference type="ARBA" id="ARBA00022729"/>
    </source>
</evidence>
<dbReference type="Pfam" id="PF05730">
    <property type="entry name" value="CFEM"/>
    <property type="match status" value="1"/>
</dbReference>
<keyword evidence="13" id="KW-0325">Glycoprotein</keyword>
<keyword evidence="11" id="KW-0472">Membrane</keyword>
<evidence type="ECO:0000256" key="2">
    <source>
        <dbReference type="ARBA" id="ARBA00004613"/>
    </source>
</evidence>
<gene>
    <name evidence="18" type="ORF">RCO7_04100</name>
</gene>
<evidence type="ECO:0000256" key="13">
    <source>
        <dbReference type="ARBA" id="ARBA00023180"/>
    </source>
</evidence>
<evidence type="ECO:0000256" key="3">
    <source>
        <dbReference type="ARBA" id="ARBA00010031"/>
    </source>
</evidence>
<evidence type="ECO:0000256" key="6">
    <source>
        <dbReference type="ARBA" id="ARBA00022617"/>
    </source>
</evidence>
<feature type="domain" description="CFEM" evidence="17">
    <location>
        <begin position="1"/>
        <end position="113"/>
    </location>
</feature>
<dbReference type="PANTHER" id="PTHR37928">
    <property type="entry name" value="CFEM DOMAIN PROTEIN (AFU_ORTHOLOGUE AFUA_6G14090)"/>
    <property type="match status" value="1"/>
</dbReference>
<evidence type="ECO:0000256" key="1">
    <source>
        <dbReference type="ARBA" id="ARBA00004609"/>
    </source>
</evidence>
<dbReference type="GO" id="GO:0005886">
    <property type="term" value="C:plasma membrane"/>
    <property type="evidence" value="ECO:0007669"/>
    <property type="project" value="UniProtKB-SubCell"/>
</dbReference>
<keyword evidence="10 15" id="KW-0408">Iron</keyword>
<name>A0A1E1LFH0_9HELO</name>
<evidence type="ECO:0000256" key="14">
    <source>
        <dbReference type="ARBA" id="ARBA00023288"/>
    </source>
</evidence>
<keyword evidence="8 15" id="KW-0479">Metal-binding</keyword>
<dbReference type="GO" id="GO:0098552">
    <property type="term" value="C:side of membrane"/>
    <property type="evidence" value="ECO:0007669"/>
    <property type="project" value="UniProtKB-KW"/>
</dbReference>
<evidence type="ECO:0000256" key="8">
    <source>
        <dbReference type="ARBA" id="ARBA00022723"/>
    </source>
</evidence>
<accession>A0A1E1LFH0</accession>
<evidence type="ECO:0000256" key="4">
    <source>
        <dbReference type="ARBA" id="ARBA00022475"/>
    </source>
</evidence>
<dbReference type="InParanoid" id="A0A1E1LFH0"/>
<dbReference type="PANTHER" id="PTHR37928:SF2">
    <property type="entry name" value="GPI ANCHORED CFEM DOMAIN PROTEIN (AFU_ORTHOLOGUE AFUA_6G10580)"/>
    <property type="match status" value="1"/>
</dbReference>
<dbReference type="GO" id="GO:0005576">
    <property type="term" value="C:extracellular region"/>
    <property type="evidence" value="ECO:0007669"/>
    <property type="project" value="UniProtKB-SubCell"/>
</dbReference>
<evidence type="ECO:0000256" key="5">
    <source>
        <dbReference type="ARBA" id="ARBA00022525"/>
    </source>
</evidence>
<dbReference type="AlphaFoldDB" id="A0A1E1LFH0"/>
<comment type="subcellular location">
    <subcellularLocation>
        <location evidence="1">Cell membrane</location>
        <topology evidence="1">Lipid-anchor</topology>
        <topology evidence="1">GPI-anchor</topology>
    </subcellularLocation>
    <subcellularLocation>
        <location evidence="2">Secreted</location>
    </subcellularLocation>
</comment>
<protein>
    <recommendedName>
        <fullName evidence="17">CFEM domain-containing protein</fullName>
    </recommendedName>
</protein>
<keyword evidence="14" id="KW-0449">Lipoprotein</keyword>
<evidence type="ECO:0000256" key="15">
    <source>
        <dbReference type="PROSITE-ProRule" id="PRU01356"/>
    </source>
</evidence>
<feature type="chain" id="PRO_5009447058" description="CFEM domain-containing protein" evidence="16">
    <location>
        <begin position="18"/>
        <end position="196"/>
    </location>
</feature>
<keyword evidence="6 15" id="KW-0349">Heme</keyword>
<comment type="caution">
    <text evidence="15">Lacks conserved residue(s) required for the propagation of feature annotation.</text>
</comment>
<comment type="similarity">
    <text evidence="3">Belongs to the RBT5 family.</text>
</comment>
<dbReference type="EMBL" id="FJUW01000049">
    <property type="protein sequence ID" value="CZT09278.1"/>
    <property type="molecule type" value="Genomic_DNA"/>
</dbReference>
<evidence type="ECO:0000256" key="11">
    <source>
        <dbReference type="ARBA" id="ARBA00023136"/>
    </source>
</evidence>
<dbReference type="STRING" id="914237.A0A1E1LFH0"/>
<dbReference type="InterPro" id="IPR008427">
    <property type="entry name" value="Extracellular_membr_CFEM_dom"/>
</dbReference>
<dbReference type="PROSITE" id="PS52012">
    <property type="entry name" value="CFEM"/>
    <property type="match status" value="1"/>
</dbReference>
<feature type="signal peptide" evidence="16">
    <location>
        <begin position="1"/>
        <end position="17"/>
    </location>
</feature>
<dbReference type="SMART" id="SM00747">
    <property type="entry name" value="CFEM"/>
    <property type="match status" value="1"/>
</dbReference>
<keyword evidence="4" id="KW-1003">Cell membrane</keyword>
<evidence type="ECO:0000256" key="12">
    <source>
        <dbReference type="ARBA" id="ARBA00023157"/>
    </source>
</evidence>
<evidence type="ECO:0000313" key="18">
    <source>
        <dbReference type="EMBL" id="CZT09278.1"/>
    </source>
</evidence>
<evidence type="ECO:0000256" key="7">
    <source>
        <dbReference type="ARBA" id="ARBA00022622"/>
    </source>
</evidence>
<keyword evidence="7" id="KW-0336">GPI-anchor</keyword>
<organism evidence="18 19">
    <name type="scientific">Rhynchosporium graminicola</name>
    <dbReference type="NCBI Taxonomy" id="2792576"/>
    <lineage>
        <taxon>Eukaryota</taxon>
        <taxon>Fungi</taxon>
        <taxon>Dikarya</taxon>
        <taxon>Ascomycota</taxon>
        <taxon>Pezizomycotina</taxon>
        <taxon>Leotiomycetes</taxon>
        <taxon>Helotiales</taxon>
        <taxon>Ploettnerulaceae</taxon>
        <taxon>Rhynchosporium</taxon>
    </lineage>
</organism>
<dbReference type="Proteomes" id="UP000178129">
    <property type="component" value="Unassembled WGS sequence"/>
</dbReference>
<dbReference type="InterPro" id="IPR051735">
    <property type="entry name" value="CFEM_domain"/>
</dbReference>
<evidence type="ECO:0000259" key="17">
    <source>
        <dbReference type="PROSITE" id="PS52012"/>
    </source>
</evidence>
<proteinExistence type="inferred from homology"/>
<keyword evidence="5" id="KW-0964">Secreted</keyword>
<sequence>MKFTLTTLAVLVAAVSAQSISELQSQIPACAQTCLNTAISGAGCSASDTACTCGTNMAAITRAATPCVISGCSSADALKTQSITGQICALPREAASSAPASAASSAASSVSSGASSAVSSYSSAASSAVASVTSNASSAVASASSKASSAVSKASSAVAGGASPTSSSPVQASNAAGKKEVGSLMAGAAFIAALAL</sequence>
<dbReference type="GO" id="GO:0046872">
    <property type="term" value="F:metal ion binding"/>
    <property type="evidence" value="ECO:0007669"/>
    <property type="project" value="UniProtKB-UniRule"/>
</dbReference>
<feature type="binding site" description="axial binding residue" evidence="15">
    <location>
        <position position="48"/>
    </location>
    <ligand>
        <name>heme</name>
        <dbReference type="ChEBI" id="CHEBI:30413"/>
    </ligand>
    <ligandPart>
        <name>Fe</name>
        <dbReference type="ChEBI" id="CHEBI:18248"/>
    </ligandPart>
</feature>
<keyword evidence="19" id="KW-1185">Reference proteome</keyword>
<feature type="disulfide bond" evidence="15">
    <location>
        <begin position="44"/>
        <end position="51"/>
    </location>
</feature>
<evidence type="ECO:0000256" key="16">
    <source>
        <dbReference type="SAM" id="SignalP"/>
    </source>
</evidence>
<reference evidence="19" key="1">
    <citation type="submission" date="2016-03" db="EMBL/GenBank/DDBJ databases">
        <authorList>
            <person name="Ploux O."/>
        </authorList>
    </citation>
    <scope>NUCLEOTIDE SEQUENCE [LARGE SCALE GENOMIC DNA]</scope>
    <source>
        <strain evidence="19">UK7</strain>
    </source>
</reference>
<evidence type="ECO:0000256" key="10">
    <source>
        <dbReference type="ARBA" id="ARBA00023004"/>
    </source>
</evidence>
<comment type="caution">
    <text evidence="18">The sequence shown here is derived from an EMBL/GenBank/DDBJ whole genome shotgun (WGS) entry which is preliminary data.</text>
</comment>
<keyword evidence="9 16" id="KW-0732">Signal</keyword>